<dbReference type="Pfam" id="PF01715">
    <property type="entry name" value="IPPT"/>
    <property type="match status" value="2"/>
</dbReference>
<evidence type="ECO:0000256" key="3">
    <source>
        <dbReference type="ARBA" id="ARBA00022712"/>
    </source>
</evidence>
<dbReference type="InterPro" id="IPR039657">
    <property type="entry name" value="Dimethylallyltransferase"/>
</dbReference>
<evidence type="ECO:0000256" key="2">
    <source>
        <dbReference type="ARBA" id="ARBA00022679"/>
    </source>
</evidence>
<dbReference type="Proteomes" id="UP001632038">
    <property type="component" value="Unassembled WGS sequence"/>
</dbReference>
<dbReference type="AlphaFoldDB" id="A0ABD3EJ45"/>
<sequence>MKTLESSIFPKFHHISYTNHIINSTNLIPLSSSKKWAPAAHITAAADPKKVVVIMGPTGCGKTKLSIDLASKAFPSSEIINSDKIQVYKGLDITTNKVPFSERNNVPHHLLGEFESSESHPEFTPSDFRSSASQTISRIVSNGKLPFIAGGSNSFVYALLAKQFNPDSNVFGELNPDFCTELQYECCFLWVDVSFPVLNDYIFKRVDDMLELGMFEELCKYFEDFGPGPVEDFGLNKAIGVPEFERYFRGTASYDEAVREVKDNTWELVKRQVGKIRRLREEAGWEMNRVNTTGALKAKVAGVGRREAAEIWEREVLRPSVEVVKRFLARSPNGST</sequence>
<evidence type="ECO:0000313" key="6">
    <source>
        <dbReference type="EMBL" id="KAL3654418.1"/>
    </source>
</evidence>
<dbReference type="PANTHER" id="PTHR11088:SF86">
    <property type="entry name" value="ADENYLATE ISOPENTENYLTRANSFERASE 4-RELATED"/>
    <property type="match status" value="1"/>
</dbReference>
<gene>
    <name evidence="6" type="ORF">CASFOL_004099</name>
</gene>
<proteinExistence type="inferred from homology"/>
<dbReference type="PANTHER" id="PTHR11088">
    <property type="entry name" value="TRNA DIMETHYLALLYLTRANSFERASE"/>
    <property type="match status" value="1"/>
</dbReference>
<accession>A0ABD3EJ45</accession>
<evidence type="ECO:0000256" key="1">
    <source>
        <dbReference type="ARBA" id="ARBA00005842"/>
    </source>
</evidence>
<keyword evidence="4" id="KW-0547">Nucleotide-binding</keyword>
<protein>
    <recommendedName>
        <fullName evidence="8">Adenylate isopentenyltransferase</fullName>
    </recommendedName>
</protein>
<reference evidence="7" key="1">
    <citation type="journal article" date="2024" name="IScience">
        <title>Strigolactones Initiate the Formation of Haustorium-like Structures in Castilleja.</title>
        <authorList>
            <person name="Buerger M."/>
            <person name="Peterson D."/>
            <person name="Chory J."/>
        </authorList>
    </citation>
    <scope>NUCLEOTIDE SEQUENCE [LARGE SCALE GENOMIC DNA]</scope>
</reference>
<dbReference type="GO" id="GO:0005524">
    <property type="term" value="F:ATP binding"/>
    <property type="evidence" value="ECO:0007669"/>
    <property type="project" value="UniProtKB-KW"/>
</dbReference>
<keyword evidence="2" id="KW-0808">Transferase</keyword>
<comment type="similarity">
    <text evidence="1">Belongs to the IPP transferase family.</text>
</comment>
<evidence type="ECO:0008006" key="8">
    <source>
        <dbReference type="Google" id="ProtNLM"/>
    </source>
</evidence>
<evidence type="ECO:0000256" key="4">
    <source>
        <dbReference type="ARBA" id="ARBA00022741"/>
    </source>
</evidence>
<dbReference type="Gene3D" id="1.10.287.890">
    <property type="entry name" value="Crystal structure of tRNA isopentenylpyrophosphate transferase (bh2366) domain"/>
    <property type="match status" value="1"/>
</dbReference>
<comment type="caution">
    <text evidence="6">The sequence shown here is derived from an EMBL/GenBank/DDBJ whole genome shotgun (WGS) entry which is preliminary data.</text>
</comment>
<keyword evidence="7" id="KW-1185">Reference proteome</keyword>
<dbReference type="GO" id="GO:0009691">
    <property type="term" value="P:cytokinin biosynthetic process"/>
    <property type="evidence" value="ECO:0007669"/>
    <property type="project" value="UniProtKB-KW"/>
</dbReference>
<organism evidence="6 7">
    <name type="scientific">Castilleja foliolosa</name>
    <dbReference type="NCBI Taxonomy" id="1961234"/>
    <lineage>
        <taxon>Eukaryota</taxon>
        <taxon>Viridiplantae</taxon>
        <taxon>Streptophyta</taxon>
        <taxon>Embryophyta</taxon>
        <taxon>Tracheophyta</taxon>
        <taxon>Spermatophyta</taxon>
        <taxon>Magnoliopsida</taxon>
        <taxon>eudicotyledons</taxon>
        <taxon>Gunneridae</taxon>
        <taxon>Pentapetalae</taxon>
        <taxon>asterids</taxon>
        <taxon>lamiids</taxon>
        <taxon>Lamiales</taxon>
        <taxon>Orobanchaceae</taxon>
        <taxon>Pedicularideae</taxon>
        <taxon>Castillejinae</taxon>
        <taxon>Castilleja</taxon>
    </lineage>
</organism>
<keyword evidence="3" id="KW-0203">Cytokinin biosynthesis</keyword>
<dbReference type="SUPFAM" id="SSF52540">
    <property type="entry name" value="P-loop containing nucleoside triphosphate hydrolases"/>
    <property type="match status" value="1"/>
</dbReference>
<dbReference type="EMBL" id="JAVIJP010000005">
    <property type="protein sequence ID" value="KAL3654418.1"/>
    <property type="molecule type" value="Genomic_DNA"/>
</dbReference>
<dbReference type="GO" id="GO:0016740">
    <property type="term" value="F:transferase activity"/>
    <property type="evidence" value="ECO:0007669"/>
    <property type="project" value="UniProtKB-KW"/>
</dbReference>
<dbReference type="Gene3D" id="3.40.50.300">
    <property type="entry name" value="P-loop containing nucleotide triphosphate hydrolases"/>
    <property type="match status" value="1"/>
</dbReference>
<evidence type="ECO:0000313" key="7">
    <source>
        <dbReference type="Proteomes" id="UP001632038"/>
    </source>
</evidence>
<keyword evidence="5" id="KW-0067">ATP-binding</keyword>
<name>A0ABD3EJ45_9LAMI</name>
<dbReference type="InterPro" id="IPR027417">
    <property type="entry name" value="P-loop_NTPase"/>
</dbReference>
<evidence type="ECO:0000256" key="5">
    <source>
        <dbReference type="ARBA" id="ARBA00022840"/>
    </source>
</evidence>